<gene>
    <name evidence="2" type="ORF">J07HQW1_02739</name>
</gene>
<evidence type="ECO:0000313" key="3">
    <source>
        <dbReference type="Proteomes" id="UP000030649"/>
    </source>
</evidence>
<evidence type="ECO:0000259" key="1">
    <source>
        <dbReference type="Pfam" id="PF25930"/>
    </source>
</evidence>
<dbReference type="InterPro" id="IPR058281">
    <property type="entry name" value="DUF7975"/>
</dbReference>
<dbReference type="Proteomes" id="UP000030649">
    <property type="component" value="Unassembled WGS sequence"/>
</dbReference>
<sequence length="134" mass="15282">MTRFDAETPQERRTLFAEAVTAHRERASAFMTLEADSRSSASDETEEVPAPWIQFAENMFNLDVTDSELEQVHTLVSEFPEFRVDQLESPEDAEATNVRITARSDANRLAAFADRVFIEVYNCPDEYQAWVTAI</sequence>
<accession>U1N857</accession>
<feature type="domain" description="DUF7975" evidence="1">
    <location>
        <begin position="1"/>
        <end position="134"/>
    </location>
</feature>
<organism evidence="2 3">
    <name type="scientific">Haloquadratum walsbyi J07HQW1</name>
    <dbReference type="NCBI Taxonomy" id="1238424"/>
    <lineage>
        <taxon>Archaea</taxon>
        <taxon>Methanobacteriati</taxon>
        <taxon>Methanobacteriota</taxon>
        <taxon>Stenosarchaea group</taxon>
        <taxon>Halobacteria</taxon>
        <taxon>Halobacteriales</taxon>
        <taxon>Haloferacaceae</taxon>
        <taxon>Haloquadratum</taxon>
    </lineage>
</organism>
<protein>
    <recommendedName>
        <fullName evidence="1">DUF7975 domain-containing protein</fullName>
    </recommendedName>
</protein>
<dbReference type="Pfam" id="PF25930">
    <property type="entry name" value="DUF7975"/>
    <property type="match status" value="1"/>
</dbReference>
<name>U1N857_9EURY</name>
<dbReference type="AlphaFoldDB" id="U1N857"/>
<dbReference type="HOGENOM" id="CLU_130241_0_0_2"/>
<proteinExistence type="predicted"/>
<reference evidence="2 3" key="1">
    <citation type="journal article" date="2013" name="PLoS ONE">
        <title>Assembly-driven community genomics of a hypersaline microbial ecosystem.</title>
        <authorList>
            <person name="Podell S."/>
            <person name="Ugalde J.A."/>
            <person name="Narasingarao P."/>
            <person name="Banfield J.F."/>
            <person name="Heidelberg K.B."/>
            <person name="Allen E.E."/>
        </authorList>
    </citation>
    <scope>NUCLEOTIDE SEQUENCE [LARGE SCALE GENOMIC DNA]</scope>
    <source>
        <strain evidence="3">J07HQW1</strain>
    </source>
</reference>
<dbReference type="STRING" id="1238424.J07HQW1_02739"/>
<dbReference type="EMBL" id="KE356560">
    <property type="protein sequence ID" value="ERG92693.1"/>
    <property type="molecule type" value="Genomic_DNA"/>
</dbReference>
<evidence type="ECO:0000313" key="2">
    <source>
        <dbReference type="EMBL" id="ERG92693.1"/>
    </source>
</evidence>